<proteinExistence type="predicted"/>
<dbReference type="AlphaFoldDB" id="A0AAV6M8W8"/>
<keyword evidence="2" id="KW-1185">Reference proteome</keyword>
<dbReference type="Proteomes" id="UP000685013">
    <property type="component" value="Chromosome 16"/>
</dbReference>
<gene>
    <name evidence="1" type="ORF">SDJN03_24449</name>
</gene>
<name>A0AAV6M8W8_9ROSI</name>
<feature type="non-terminal residue" evidence="1">
    <location>
        <position position="1"/>
    </location>
</feature>
<sequence length="275" mass="29105">MGKKKLQVEEIVGNEGKFGSAIVGSGGSPTPVGMFTGKLGSGGRLTLGNVGCGIFERVGFGKVGNDGNPIGTTGKFGSVGEPVYKRWWAAQPTSMLESVKATMKGEEEAAGGGDKNGMEGNEAGMVGIDAIVGSGGSAAPLGMLTGKLGKGNVGCGRFGRAGNGGIPVGTTGKFGTKDGVVCKRWRAAWPMSILERAKVAMKTTIKNLEEAIEMVLKVKHDYTRPRERKSFDCSFGPLTLSFVLRVVWFRSDPSSQIWLSLEILFWAPLYKLWMC</sequence>
<evidence type="ECO:0000313" key="2">
    <source>
        <dbReference type="Proteomes" id="UP000685013"/>
    </source>
</evidence>
<accession>A0AAV6M8W8</accession>
<reference evidence="1 2" key="1">
    <citation type="journal article" date="2021" name="Hortic Res">
        <title>The domestication of Cucurbita argyrosperma as revealed by the genome of its wild relative.</title>
        <authorList>
            <person name="Barrera-Redondo J."/>
            <person name="Sanchez-de la Vega G."/>
            <person name="Aguirre-Liguori J.A."/>
            <person name="Castellanos-Morales G."/>
            <person name="Gutierrez-Guerrero Y.T."/>
            <person name="Aguirre-Dugua X."/>
            <person name="Aguirre-Planter E."/>
            <person name="Tenaillon M.I."/>
            <person name="Lira-Saade R."/>
            <person name="Eguiarte L.E."/>
        </authorList>
    </citation>
    <scope>NUCLEOTIDE SEQUENCE [LARGE SCALE GENOMIC DNA]</scope>
    <source>
        <strain evidence="1">JBR-2021</strain>
    </source>
</reference>
<comment type="caution">
    <text evidence="1">The sequence shown here is derived from an EMBL/GenBank/DDBJ whole genome shotgun (WGS) entry which is preliminary data.</text>
</comment>
<dbReference type="EMBL" id="JAGKQH010000016">
    <property type="protein sequence ID" value="KAG6576875.1"/>
    <property type="molecule type" value="Genomic_DNA"/>
</dbReference>
<organism evidence="1 2">
    <name type="scientific">Cucurbita argyrosperma subsp. sororia</name>
    <dbReference type="NCBI Taxonomy" id="37648"/>
    <lineage>
        <taxon>Eukaryota</taxon>
        <taxon>Viridiplantae</taxon>
        <taxon>Streptophyta</taxon>
        <taxon>Embryophyta</taxon>
        <taxon>Tracheophyta</taxon>
        <taxon>Spermatophyta</taxon>
        <taxon>Magnoliopsida</taxon>
        <taxon>eudicotyledons</taxon>
        <taxon>Gunneridae</taxon>
        <taxon>Pentapetalae</taxon>
        <taxon>rosids</taxon>
        <taxon>fabids</taxon>
        <taxon>Cucurbitales</taxon>
        <taxon>Cucurbitaceae</taxon>
        <taxon>Cucurbiteae</taxon>
        <taxon>Cucurbita</taxon>
    </lineage>
</organism>
<evidence type="ECO:0000313" key="1">
    <source>
        <dbReference type="EMBL" id="KAG6576875.1"/>
    </source>
</evidence>
<protein>
    <submittedName>
        <fullName evidence="1">Uncharacterized protein</fullName>
    </submittedName>
</protein>